<reference evidence="6" key="1">
    <citation type="submission" date="2016-10" db="EMBL/GenBank/DDBJ databases">
        <authorList>
            <person name="Varghese N."/>
            <person name="Submissions S."/>
        </authorList>
    </citation>
    <scope>NUCLEOTIDE SEQUENCE [LARGE SCALE GENOMIC DNA]</scope>
    <source>
        <strain evidence="6">ATCC 25963</strain>
    </source>
</reference>
<evidence type="ECO:0000259" key="4">
    <source>
        <dbReference type="PROSITE" id="PS01124"/>
    </source>
</evidence>
<accession>A0A1I2DS13</accession>
<organism evidence="5 6">
    <name type="scientific">Nannocystis exedens</name>
    <dbReference type="NCBI Taxonomy" id="54"/>
    <lineage>
        <taxon>Bacteria</taxon>
        <taxon>Pseudomonadati</taxon>
        <taxon>Myxococcota</taxon>
        <taxon>Polyangia</taxon>
        <taxon>Nannocystales</taxon>
        <taxon>Nannocystaceae</taxon>
        <taxon>Nannocystis</taxon>
    </lineage>
</organism>
<gene>
    <name evidence="5" type="ORF">SAMN02745121_05682</name>
</gene>
<evidence type="ECO:0000256" key="1">
    <source>
        <dbReference type="ARBA" id="ARBA00023015"/>
    </source>
</evidence>
<keyword evidence="6" id="KW-1185">Reference proteome</keyword>
<keyword evidence="3" id="KW-0804">Transcription</keyword>
<dbReference type="EMBL" id="FOMX01000020">
    <property type="protein sequence ID" value="SFE82710.1"/>
    <property type="molecule type" value="Genomic_DNA"/>
</dbReference>
<dbReference type="PRINTS" id="PR00032">
    <property type="entry name" value="HTHARAC"/>
</dbReference>
<dbReference type="InterPro" id="IPR020449">
    <property type="entry name" value="Tscrpt_reg_AraC-type_HTH"/>
</dbReference>
<evidence type="ECO:0000256" key="3">
    <source>
        <dbReference type="ARBA" id="ARBA00023163"/>
    </source>
</evidence>
<dbReference type="PROSITE" id="PS01124">
    <property type="entry name" value="HTH_ARAC_FAMILY_2"/>
    <property type="match status" value="1"/>
</dbReference>
<dbReference type="SMART" id="SM00342">
    <property type="entry name" value="HTH_ARAC"/>
    <property type="match status" value="1"/>
</dbReference>
<keyword evidence="2 5" id="KW-0238">DNA-binding</keyword>
<dbReference type="Proteomes" id="UP000199400">
    <property type="component" value="Unassembled WGS sequence"/>
</dbReference>
<dbReference type="GO" id="GO:0005829">
    <property type="term" value="C:cytosol"/>
    <property type="evidence" value="ECO:0007669"/>
    <property type="project" value="TreeGrafter"/>
</dbReference>
<dbReference type="AlphaFoldDB" id="A0A1I2DS13"/>
<dbReference type="Gene3D" id="1.10.10.60">
    <property type="entry name" value="Homeodomain-like"/>
    <property type="match status" value="1"/>
</dbReference>
<dbReference type="RefSeq" id="WP_170135607.1">
    <property type="nucleotide sequence ID" value="NZ_FOMX01000020.1"/>
</dbReference>
<dbReference type="InterPro" id="IPR018060">
    <property type="entry name" value="HTH_AraC"/>
</dbReference>
<dbReference type="InterPro" id="IPR032687">
    <property type="entry name" value="AraC-type_N"/>
</dbReference>
<evidence type="ECO:0000313" key="5">
    <source>
        <dbReference type="EMBL" id="SFE82710.1"/>
    </source>
</evidence>
<dbReference type="STRING" id="54.SAMN02745121_05682"/>
<dbReference type="GO" id="GO:0000976">
    <property type="term" value="F:transcription cis-regulatory region binding"/>
    <property type="evidence" value="ECO:0007669"/>
    <property type="project" value="TreeGrafter"/>
</dbReference>
<sequence length="330" mass="35734">MGSHLPARLFAFAVGTGLAADDLHARTGLGAAALADPDGRVPLLGVYALIEAVCERLGDVASLRFVAAFDAGDLDALGFLLGSSSDLAAALDRFVAFQALYTEGERYEAVAVGDDAVALRYHPFGPPRRAHAWMAEVTFLDFLVNAPRWLGRELAVRAVRMRRGPPADAELRRALGPVEFGALCDELVLPRAELTLRMPGADPALHAFFERFVRGQLARLPADGSVRARVRLQVARRLHRGAPTLHALADELGLAPRTLQRKLQAEGETLAGLVDAVRRERAAELLAGPQPLSEVSYLLGFSAPSAFFRAFRRWTGETPEGYRARARGQK</sequence>
<keyword evidence="1" id="KW-0805">Transcription regulation</keyword>
<dbReference type="PANTHER" id="PTHR47894:SF1">
    <property type="entry name" value="HTH-TYPE TRANSCRIPTIONAL REGULATOR VQSM"/>
    <property type="match status" value="1"/>
</dbReference>
<name>A0A1I2DS13_9BACT</name>
<dbReference type="Pfam" id="PF12625">
    <property type="entry name" value="Arabinose_bd"/>
    <property type="match status" value="1"/>
</dbReference>
<protein>
    <submittedName>
        <fullName evidence="5">AraC-type DNA-binding protein</fullName>
    </submittedName>
</protein>
<dbReference type="InterPro" id="IPR009057">
    <property type="entry name" value="Homeodomain-like_sf"/>
</dbReference>
<dbReference type="GO" id="GO:0003700">
    <property type="term" value="F:DNA-binding transcription factor activity"/>
    <property type="evidence" value="ECO:0007669"/>
    <property type="project" value="InterPro"/>
</dbReference>
<proteinExistence type="predicted"/>
<dbReference type="SUPFAM" id="SSF46689">
    <property type="entry name" value="Homeodomain-like"/>
    <property type="match status" value="1"/>
</dbReference>
<dbReference type="Pfam" id="PF12833">
    <property type="entry name" value="HTH_18"/>
    <property type="match status" value="1"/>
</dbReference>
<dbReference type="PANTHER" id="PTHR47894">
    <property type="entry name" value="HTH-TYPE TRANSCRIPTIONAL REGULATOR GADX"/>
    <property type="match status" value="1"/>
</dbReference>
<evidence type="ECO:0000313" key="6">
    <source>
        <dbReference type="Proteomes" id="UP000199400"/>
    </source>
</evidence>
<feature type="domain" description="HTH araC/xylS-type" evidence="4">
    <location>
        <begin position="228"/>
        <end position="325"/>
    </location>
</feature>
<evidence type="ECO:0000256" key="2">
    <source>
        <dbReference type="ARBA" id="ARBA00023125"/>
    </source>
</evidence>